<evidence type="ECO:0000313" key="1">
    <source>
        <dbReference type="EMBL" id="KAI0039868.1"/>
    </source>
</evidence>
<accession>A0ACB8R757</accession>
<gene>
    <name evidence="1" type="ORF">FA95DRAFT_1684089</name>
</gene>
<organism evidence="1 2">
    <name type="scientific">Auriscalpium vulgare</name>
    <dbReference type="NCBI Taxonomy" id="40419"/>
    <lineage>
        <taxon>Eukaryota</taxon>
        <taxon>Fungi</taxon>
        <taxon>Dikarya</taxon>
        <taxon>Basidiomycota</taxon>
        <taxon>Agaricomycotina</taxon>
        <taxon>Agaricomycetes</taxon>
        <taxon>Russulales</taxon>
        <taxon>Auriscalpiaceae</taxon>
        <taxon>Auriscalpium</taxon>
    </lineage>
</organism>
<keyword evidence="2" id="KW-1185">Reference proteome</keyword>
<proteinExistence type="predicted"/>
<protein>
    <submittedName>
        <fullName evidence="1">Uncharacterized protein</fullName>
    </submittedName>
</protein>
<dbReference type="EMBL" id="MU276254">
    <property type="protein sequence ID" value="KAI0039868.1"/>
    <property type="molecule type" value="Genomic_DNA"/>
</dbReference>
<reference evidence="1" key="1">
    <citation type="submission" date="2021-02" db="EMBL/GenBank/DDBJ databases">
        <authorList>
            <consortium name="DOE Joint Genome Institute"/>
            <person name="Ahrendt S."/>
            <person name="Looney B.P."/>
            <person name="Miyauchi S."/>
            <person name="Morin E."/>
            <person name="Drula E."/>
            <person name="Courty P.E."/>
            <person name="Chicoki N."/>
            <person name="Fauchery L."/>
            <person name="Kohler A."/>
            <person name="Kuo A."/>
            <person name="Labutti K."/>
            <person name="Pangilinan J."/>
            <person name="Lipzen A."/>
            <person name="Riley R."/>
            <person name="Andreopoulos W."/>
            <person name="He G."/>
            <person name="Johnson J."/>
            <person name="Barry K.W."/>
            <person name="Grigoriev I.V."/>
            <person name="Nagy L."/>
            <person name="Hibbett D."/>
            <person name="Henrissat B."/>
            <person name="Matheny P.B."/>
            <person name="Labbe J."/>
            <person name="Martin F."/>
        </authorList>
    </citation>
    <scope>NUCLEOTIDE SEQUENCE</scope>
    <source>
        <strain evidence="1">FP105234-sp</strain>
    </source>
</reference>
<dbReference type="Proteomes" id="UP000814033">
    <property type="component" value="Unassembled WGS sequence"/>
</dbReference>
<comment type="caution">
    <text evidence="1">The sequence shown here is derived from an EMBL/GenBank/DDBJ whole genome shotgun (WGS) entry which is preliminary data.</text>
</comment>
<name>A0ACB8R757_9AGAM</name>
<evidence type="ECO:0000313" key="2">
    <source>
        <dbReference type="Proteomes" id="UP000814033"/>
    </source>
</evidence>
<reference evidence="1" key="2">
    <citation type="journal article" date="2022" name="New Phytol.">
        <title>Evolutionary transition to the ectomycorrhizal habit in the genomes of a hyperdiverse lineage of mushroom-forming fungi.</title>
        <authorList>
            <person name="Looney B."/>
            <person name="Miyauchi S."/>
            <person name="Morin E."/>
            <person name="Drula E."/>
            <person name="Courty P.E."/>
            <person name="Kohler A."/>
            <person name="Kuo A."/>
            <person name="LaButti K."/>
            <person name="Pangilinan J."/>
            <person name="Lipzen A."/>
            <person name="Riley R."/>
            <person name="Andreopoulos W."/>
            <person name="He G."/>
            <person name="Johnson J."/>
            <person name="Nolan M."/>
            <person name="Tritt A."/>
            <person name="Barry K.W."/>
            <person name="Grigoriev I.V."/>
            <person name="Nagy L.G."/>
            <person name="Hibbett D."/>
            <person name="Henrissat B."/>
            <person name="Matheny P.B."/>
            <person name="Labbe J."/>
            <person name="Martin F.M."/>
        </authorList>
    </citation>
    <scope>NUCLEOTIDE SEQUENCE</scope>
    <source>
        <strain evidence="1">FP105234-sp</strain>
    </source>
</reference>
<sequence>MSYTILGRAIKTEYLAIGTLLSTVGISLAAASGGSKEPAPKNLQQVKESVKFESSSKEEEDLATSIKNFIKEAEKEGGGH</sequence>